<dbReference type="Proteomes" id="UP001249851">
    <property type="component" value="Unassembled WGS sequence"/>
</dbReference>
<dbReference type="EMBL" id="JARQWQ010000106">
    <property type="protein sequence ID" value="KAK2550784.1"/>
    <property type="molecule type" value="Genomic_DNA"/>
</dbReference>
<evidence type="ECO:0000313" key="3">
    <source>
        <dbReference type="Proteomes" id="UP001249851"/>
    </source>
</evidence>
<feature type="region of interest" description="Disordered" evidence="1">
    <location>
        <begin position="1"/>
        <end position="21"/>
    </location>
</feature>
<dbReference type="AlphaFoldDB" id="A0AAD9PXA4"/>
<sequence length="109" mass="12315">MEKLKDTQQRQSDGMEDNQSDFLRYSLLTRLPEPASVVELEPKVLPTPENGITSAADLDEPASLIFGLMAPFLAEGQRNPVPDLFLHRMAESITDREFTVQLADKRTKR</sequence>
<proteinExistence type="predicted"/>
<keyword evidence="3" id="KW-1185">Reference proteome</keyword>
<reference evidence="2" key="1">
    <citation type="journal article" date="2023" name="G3 (Bethesda)">
        <title>Whole genome assembly and annotation of the endangered Caribbean coral Acropora cervicornis.</title>
        <authorList>
            <person name="Selwyn J.D."/>
            <person name="Vollmer S.V."/>
        </authorList>
    </citation>
    <scope>NUCLEOTIDE SEQUENCE</scope>
    <source>
        <strain evidence="2">K2</strain>
    </source>
</reference>
<gene>
    <name evidence="2" type="ORF">P5673_028462</name>
</gene>
<organism evidence="2 3">
    <name type="scientific">Acropora cervicornis</name>
    <name type="common">Staghorn coral</name>
    <dbReference type="NCBI Taxonomy" id="6130"/>
    <lineage>
        <taxon>Eukaryota</taxon>
        <taxon>Metazoa</taxon>
        <taxon>Cnidaria</taxon>
        <taxon>Anthozoa</taxon>
        <taxon>Hexacorallia</taxon>
        <taxon>Scleractinia</taxon>
        <taxon>Astrocoeniina</taxon>
        <taxon>Acroporidae</taxon>
        <taxon>Acropora</taxon>
    </lineage>
</organism>
<evidence type="ECO:0000313" key="2">
    <source>
        <dbReference type="EMBL" id="KAK2550784.1"/>
    </source>
</evidence>
<reference evidence="2" key="2">
    <citation type="journal article" date="2023" name="Science">
        <title>Genomic signatures of disease resistance in endangered staghorn corals.</title>
        <authorList>
            <person name="Vollmer S.V."/>
            <person name="Selwyn J.D."/>
            <person name="Despard B.A."/>
            <person name="Roesel C.L."/>
        </authorList>
    </citation>
    <scope>NUCLEOTIDE SEQUENCE</scope>
    <source>
        <strain evidence="2">K2</strain>
    </source>
</reference>
<accession>A0AAD9PXA4</accession>
<evidence type="ECO:0000256" key="1">
    <source>
        <dbReference type="SAM" id="MobiDB-lite"/>
    </source>
</evidence>
<comment type="caution">
    <text evidence="2">The sequence shown here is derived from an EMBL/GenBank/DDBJ whole genome shotgun (WGS) entry which is preliminary data.</text>
</comment>
<name>A0AAD9PXA4_ACRCE</name>
<protein>
    <submittedName>
        <fullName evidence="2">Uncharacterized protein</fullName>
    </submittedName>
</protein>